<gene>
    <name evidence="3" type="ORF">SAMN06265360_11729</name>
</gene>
<dbReference type="RefSeq" id="WP_089302512.1">
    <property type="nucleotide sequence ID" value="NZ_FZNW01000017.1"/>
</dbReference>
<dbReference type="Gene3D" id="3.60.15.10">
    <property type="entry name" value="Ribonuclease Z/Hydroxyacylglutathione hydrolase-like"/>
    <property type="match status" value="1"/>
</dbReference>
<dbReference type="SMART" id="SM00849">
    <property type="entry name" value="Lactamase_B"/>
    <property type="match status" value="1"/>
</dbReference>
<evidence type="ECO:0000313" key="3">
    <source>
        <dbReference type="EMBL" id="SNR74369.1"/>
    </source>
</evidence>
<dbReference type="InterPro" id="IPR036873">
    <property type="entry name" value="Rhodanese-like_dom_sf"/>
</dbReference>
<accession>A0A238YV84</accession>
<dbReference type="InterPro" id="IPR001763">
    <property type="entry name" value="Rhodanese-like_dom"/>
</dbReference>
<feature type="domain" description="Rhodanese" evidence="2">
    <location>
        <begin position="265"/>
        <end position="355"/>
    </location>
</feature>
<reference evidence="3 4" key="1">
    <citation type="submission" date="2017-06" db="EMBL/GenBank/DDBJ databases">
        <authorList>
            <person name="Kim H.J."/>
            <person name="Triplett B.A."/>
        </authorList>
    </citation>
    <scope>NUCLEOTIDE SEQUENCE [LARGE SCALE GENOMIC DNA]</scope>
    <source>
        <strain evidence="3 4">DSM 45207</strain>
    </source>
</reference>
<dbReference type="SMART" id="SM00450">
    <property type="entry name" value="RHOD"/>
    <property type="match status" value="2"/>
</dbReference>
<proteinExistence type="predicted"/>
<dbReference type="PANTHER" id="PTHR43084">
    <property type="entry name" value="PERSULFIDE DIOXYGENASE ETHE1"/>
    <property type="match status" value="1"/>
</dbReference>
<dbReference type="InterPro" id="IPR036866">
    <property type="entry name" value="RibonucZ/Hydroxyglut_hydro"/>
</dbReference>
<dbReference type="Proteomes" id="UP000198348">
    <property type="component" value="Unassembled WGS sequence"/>
</dbReference>
<dbReference type="Gene3D" id="3.40.250.10">
    <property type="entry name" value="Rhodanese-like domain"/>
    <property type="match status" value="2"/>
</dbReference>
<dbReference type="Pfam" id="PF00753">
    <property type="entry name" value="Lactamase_B"/>
    <property type="match status" value="1"/>
</dbReference>
<dbReference type="GO" id="GO:0046872">
    <property type="term" value="F:metal ion binding"/>
    <property type="evidence" value="ECO:0007669"/>
    <property type="project" value="UniProtKB-KW"/>
</dbReference>
<dbReference type="GO" id="GO:0006749">
    <property type="term" value="P:glutathione metabolic process"/>
    <property type="evidence" value="ECO:0007669"/>
    <property type="project" value="InterPro"/>
</dbReference>
<dbReference type="CDD" id="cd00158">
    <property type="entry name" value="RHOD"/>
    <property type="match status" value="2"/>
</dbReference>
<name>A0A238YV84_9PSEU</name>
<dbReference type="PROSITE" id="PS50206">
    <property type="entry name" value="RHODANESE_3"/>
    <property type="match status" value="2"/>
</dbReference>
<evidence type="ECO:0000256" key="1">
    <source>
        <dbReference type="ARBA" id="ARBA00022723"/>
    </source>
</evidence>
<keyword evidence="4" id="KW-1185">Reference proteome</keyword>
<dbReference type="GO" id="GO:0050313">
    <property type="term" value="F:sulfur dioxygenase activity"/>
    <property type="evidence" value="ECO:0007669"/>
    <property type="project" value="InterPro"/>
</dbReference>
<evidence type="ECO:0000313" key="4">
    <source>
        <dbReference type="Proteomes" id="UP000198348"/>
    </source>
</evidence>
<dbReference type="SUPFAM" id="SSF56281">
    <property type="entry name" value="Metallo-hydrolase/oxidoreductase"/>
    <property type="match status" value="1"/>
</dbReference>
<dbReference type="Pfam" id="PF00581">
    <property type="entry name" value="Rhodanese"/>
    <property type="match status" value="2"/>
</dbReference>
<dbReference type="InterPro" id="IPR044528">
    <property type="entry name" value="POD-like_MBL-fold"/>
</dbReference>
<dbReference type="EMBL" id="FZNW01000017">
    <property type="protein sequence ID" value="SNR74369.1"/>
    <property type="molecule type" value="Genomic_DNA"/>
</dbReference>
<evidence type="ECO:0000259" key="2">
    <source>
        <dbReference type="PROSITE" id="PS50206"/>
    </source>
</evidence>
<dbReference type="InterPro" id="IPR001279">
    <property type="entry name" value="Metallo-B-lactamas"/>
</dbReference>
<dbReference type="SUPFAM" id="SSF52821">
    <property type="entry name" value="Rhodanese/Cell cycle control phosphatase"/>
    <property type="match status" value="2"/>
</dbReference>
<keyword evidence="1" id="KW-0479">Metal-binding</keyword>
<sequence length="455" mass="47782">MSTVEIVSLPEPGLGNQSYLIATGDGGAVVIDPARDPSRYLEAARARGWRIRWTVETHLHADFVSGSRELATYGAKVALPAGSGVGFPADELDDGDERAVGGLTLEALATPGHTPEHLTYLLRDGARVVAVFSGGTLTAGGMARPDLISPELTEPLARAAWQSITERLLVLPDETPLYPTHGAGSFCSAGPPGEHTSTIGEQREHNPLLQAGDEDAFVERLLSGLGSYPGYFLRLRPVNAAGPAVHGPQPTMPPRLTPDQVRHHAADGAELVDVRPMEAFAAGHVPGSLSNPLRDQFGVWLGWLVDLDRDIVLVTSGESGELDRATRECLKVGHEHLTGHIPFPAWREAGRPERSLPLLDPASAAGSGRHVVDVRQTAEWTGGHVPGAVHIELAELAGNPGVVGGAPAVTQCGHGERAMTAASLLARAGHEDVAVLEGGPGDLATASGQSLEEER</sequence>
<feature type="domain" description="Rhodanese" evidence="2">
    <location>
        <begin position="365"/>
        <end position="452"/>
    </location>
</feature>
<dbReference type="OrthoDB" id="3196337at2"/>
<dbReference type="AlphaFoldDB" id="A0A238YV84"/>
<dbReference type="PANTHER" id="PTHR43084:SF1">
    <property type="entry name" value="PERSULFIDE DIOXYGENASE ETHE1, MITOCHONDRIAL"/>
    <property type="match status" value="1"/>
</dbReference>
<dbReference type="GO" id="GO:0070813">
    <property type="term" value="P:hydrogen sulfide metabolic process"/>
    <property type="evidence" value="ECO:0007669"/>
    <property type="project" value="TreeGrafter"/>
</dbReference>
<dbReference type="InterPro" id="IPR051682">
    <property type="entry name" value="Mito_Persulfide_Diox"/>
</dbReference>
<dbReference type="CDD" id="cd07724">
    <property type="entry name" value="POD-like_MBL-fold"/>
    <property type="match status" value="1"/>
</dbReference>
<protein>
    <submittedName>
        <fullName evidence="3">Glyoxylase, beta-lactamase superfamily II</fullName>
    </submittedName>
</protein>
<organism evidence="3 4">
    <name type="scientific">Haloechinothrix alba</name>
    <dbReference type="NCBI Taxonomy" id="664784"/>
    <lineage>
        <taxon>Bacteria</taxon>
        <taxon>Bacillati</taxon>
        <taxon>Actinomycetota</taxon>
        <taxon>Actinomycetes</taxon>
        <taxon>Pseudonocardiales</taxon>
        <taxon>Pseudonocardiaceae</taxon>
        <taxon>Haloechinothrix</taxon>
    </lineage>
</organism>